<gene>
    <name evidence="6" type="ORF">ACFPN2_28130</name>
</gene>
<keyword evidence="3" id="KW-0815">Transposition</keyword>
<proteinExistence type="inferred from homology"/>
<evidence type="ECO:0000313" key="6">
    <source>
        <dbReference type="EMBL" id="MFC4312984.1"/>
    </source>
</evidence>
<evidence type="ECO:0000313" key="7">
    <source>
        <dbReference type="Proteomes" id="UP001595904"/>
    </source>
</evidence>
<evidence type="ECO:0000256" key="1">
    <source>
        <dbReference type="ARBA" id="ARBA00002190"/>
    </source>
</evidence>
<comment type="caution">
    <text evidence="6">The sequence shown here is derived from an EMBL/GenBank/DDBJ whole genome shotgun (WGS) entry which is preliminary data.</text>
</comment>
<keyword evidence="7" id="KW-1185">Reference proteome</keyword>
<comment type="similarity">
    <text evidence="2">Belongs to the transposase mutator family.</text>
</comment>
<comment type="function">
    <text evidence="1">Required for the transposition of the insertion element.</text>
</comment>
<sequence>MVFFDAPRPKIRDDAIVRNEAVYLALAVLPDGTRDTLRTWIEQTESAEFWLKVSARNATAIKLLWPPS</sequence>
<keyword evidence="5" id="KW-0233">DNA recombination</keyword>
<dbReference type="InterPro" id="IPR001207">
    <property type="entry name" value="Transposase_mutator"/>
</dbReference>
<evidence type="ECO:0000256" key="4">
    <source>
        <dbReference type="ARBA" id="ARBA00023125"/>
    </source>
</evidence>
<dbReference type="Pfam" id="PF00872">
    <property type="entry name" value="Transposase_mut"/>
    <property type="match status" value="1"/>
</dbReference>
<evidence type="ECO:0000256" key="3">
    <source>
        <dbReference type="ARBA" id="ARBA00022578"/>
    </source>
</evidence>
<accession>A0ABV8T3K7</accession>
<evidence type="ECO:0000256" key="5">
    <source>
        <dbReference type="ARBA" id="ARBA00023172"/>
    </source>
</evidence>
<dbReference type="Proteomes" id="UP001595904">
    <property type="component" value="Unassembled WGS sequence"/>
</dbReference>
<evidence type="ECO:0000256" key="2">
    <source>
        <dbReference type="ARBA" id="ARBA00010961"/>
    </source>
</evidence>
<keyword evidence="4" id="KW-0238">DNA-binding</keyword>
<dbReference type="EMBL" id="JBHSDU010000015">
    <property type="protein sequence ID" value="MFC4312984.1"/>
    <property type="molecule type" value="Genomic_DNA"/>
</dbReference>
<organism evidence="6 7">
    <name type="scientific">Steroidobacter flavus</name>
    <dbReference type="NCBI Taxonomy" id="1842136"/>
    <lineage>
        <taxon>Bacteria</taxon>
        <taxon>Pseudomonadati</taxon>
        <taxon>Pseudomonadota</taxon>
        <taxon>Gammaproteobacteria</taxon>
        <taxon>Steroidobacterales</taxon>
        <taxon>Steroidobacteraceae</taxon>
        <taxon>Steroidobacter</taxon>
    </lineage>
</organism>
<reference evidence="7" key="1">
    <citation type="journal article" date="2019" name="Int. J. Syst. Evol. Microbiol.">
        <title>The Global Catalogue of Microorganisms (GCM) 10K type strain sequencing project: providing services to taxonomists for standard genome sequencing and annotation.</title>
        <authorList>
            <consortium name="The Broad Institute Genomics Platform"/>
            <consortium name="The Broad Institute Genome Sequencing Center for Infectious Disease"/>
            <person name="Wu L."/>
            <person name="Ma J."/>
        </authorList>
    </citation>
    <scope>NUCLEOTIDE SEQUENCE [LARGE SCALE GENOMIC DNA]</scope>
    <source>
        <strain evidence="7">CGMCC 1.10759</strain>
    </source>
</reference>
<protein>
    <submittedName>
        <fullName evidence="6">Transposase</fullName>
    </submittedName>
</protein>
<name>A0ABV8T3K7_9GAMM</name>
<dbReference type="RefSeq" id="WP_380602914.1">
    <property type="nucleotide sequence ID" value="NZ_JBHSDU010000015.1"/>
</dbReference>